<dbReference type="PANTHER" id="PTHR48466">
    <property type="entry name" value="OS10G0509000 PROTEIN-RELATED"/>
    <property type="match status" value="1"/>
</dbReference>
<dbReference type="InterPro" id="IPR002625">
    <property type="entry name" value="Smr_dom"/>
</dbReference>
<organism evidence="11 12">
    <name type="scientific">Gaopeijia maritima</name>
    <dbReference type="NCBI Taxonomy" id="3119007"/>
    <lineage>
        <taxon>Bacteria</taxon>
        <taxon>Pseudomonadati</taxon>
        <taxon>Gemmatimonadota</taxon>
        <taxon>Longimicrobiia</taxon>
        <taxon>Gaopeijiales</taxon>
        <taxon>Gaopeijiaceae</taxon>
        <taxon>Gaopeijia</taxon>
    </lineage>
</organism>
<comment type="caution">
    <text evidence="11">The sequence shown here is derived from an EMBL/GenBank/DDBJ whole genome shotgun (WGS) entry which is preliminary data.</text>
</comment>
<keyword evidence="7" id="KW-0255">Endonuclease</keyword>
<keyword evidence="3 7" id="KW-0378">Hydrolase</keyword>
<keyword evidence="4 7" id="KW-0067">ATP-binding</keyword>
<dbReference type="SUPFAM" id="SSF160443">
    <property type="entry name" value="SMR domain-like"/>
    <property type="match status" value="1"/>
</dbReference>
<keyword evidence="2 7" id="KW-0547">Nucleotide-binding</keyword>
<dbReference type="Pfam" id="PF00488">
    <property type="entry name" value="MutS_V"/>
    <property type="match status" value="1"/>
</dbReference>
<dbReference type="EC" id="3.1.-.-" evidence="7"/>
<keyword evidence="1 7" id="KW-0699">rRNA-binding</keyword>
<evidence type="ECO:0000256" key="2">
    <source>
        <dbReference type="ARBA" id="ARBA00022741"/>
    </source>
</evidence>
<proteinExistence type="inferred from homology"/>
<evidence type="ECO:0000259" key="10">
    <source>
        <dbReference type="PROSITE" id="PS50828"/>
    </source>
</evidence>
<evidence type="ECO:0000313" key="12">
    <source>
        <dbReference type="Proteomes" id="UP001484239"/>
    </source>
</evidence>
<dbReference type="PANTHER" id="PTHR48466:SF2">
    <property type="entry name" value="OS10G0509000 PROTEIN"/>
    <property type="match status" value="1"/>
</dbReference>
<accession>A0ABU9EBT2</accession>
<evidence type="ECO:0000256" key="1">
    <source>
        <dbReference type="ARBA" id="ARBA00022730"/>
    </source>
</evidence>
<dbReference type="InterPro" id="IPR036187">
    <property type="entry name" value="DNA_mismatch_repair_MutS_sf"/>
</dbReference>
<evidence type="ECO:0000256" key="3">
    <source>
        <dbReference type="ARBA" id="ARBA00022801"/>
    </source>
</evidence>
<evidence type="ECO:0000256" key="6">
    <source>
        <dbReference type="ARBA" id="ARBA00023125"/>
    </source>
</evidence>
<dbReference type="PROSITE" id="PS50828">
    <property type="entry name" value="SMR"/>
    <property type="match status" value="1"/>
</dbReference>
<feature type="region of interest" description="Disordered" evidence="8">
    <location>
        <begin position="605"/>
        <end position="642"/>
    </location>
</feature>
<dbReference type="InterPro" id="IPR007696">
    <property type="entry name" value="DNA_mismatch_repair_MutS_core"/>
</dbReference>
<dbReference type="PROSITE" id="PS50192">
    <property type="entry name" value="T_SNARE"/>
    <property type="match status" value="1"/>
</dbReference>
<gene>
    <name evidence="7" type="primary">mutS2</name>
    <name evidence="7" type="synonym">rqcU</name>
    <name evidence="11" type="ORF">WI372_14170</name>
</gene>
<keyword evidence="7" id="KW-0540">Nuclease</keyword>
<dbReference type="Gene3D" id="3.30.1370.110">
    <property type="match status" value="1"/>
</dbReference>
<sequence>MNRHALEVLDLQGALDRVSERAASTLGRARVRALRPSTRVDEVAAELDRVAHTMTFAADRPGWGPPAIPDPGSALARLKVEGSVLDPAEMHRVGDLLEASRVVAEALSDESGISLVVLRRRLPALTEVEAAIRRTVDAEGEVLDSASSDLRRIRTSLRSAHTRIVRLLERYVADLPDRFAVDDASVTVREGRYVIPLRREGRGHVGGVIHDESGTGATIFVEPPVAIDAMNDLRDLEREERREIQRILRTLTARLHPHAGELADALDALVDFDALHARARAALEWRADPPEVLASPSEGLRLVGARHPLLLAQGVEVVPYDLDLAPDEHTLVVTGPNTGGKSVFLKAVGLLALLAQSGVIPPVRRGTRLPVFTDVFADIGDEQSIAESLSTFSAHLERLRELVEEADAGSLVLIDEMGTGTDPTEGAALARAILETLTARGARTVVTSHLGALKTLDTEGSGVVNASLQFDPERIEPTYHFSKGRPGRSYGLAIAGRLGFPSALLARAQEFIDDGAASLDDLLERLELREREAGELVDRLRGRDEAVARREREVADRAAVLDEREKRAEREARDQARRLLMEAREEVESAIRDVRAAGAEAIDDAARSARRQVEEAARRQRDDAPDRAGAEGPIPDLAVGGRVRLPGGRSKGRLVELRDERAVVEVGGLRMEVAAAALQPIAEVEGARGGAAREERVLERGWSGEVPDAAMEIDLRGLRVDEVSLALGRGLDGAVLGGLSEVRVIHGKGTGAVRSRVQELLRDEPRVADFRLGVTGEGGAGVTVVRFR</sequence>
<dbReference type="Pfam" id="PF01713">
    <property type="entry name" value="Smr"/>
    <property type="match status" value="1"/>
</dbReference>
<dbReference type="Gene3D" id="3.40.50.300">
    <property type="entry name" value="P-loop containing nucleotide triphosphate hydrolases"/>
    <property type="match status" value="1"/>
</dbReference>
<dbReference type="SUPFAM" id="SSF48334">
    <property type="entry name" value="DNA repair protein MutS, domain III"/>
    <property type="match status" value="1"/>
</dbReference>
<dbReference type="InterPro" id="IPR045076">
    <property type="entry name" value="MutS"/>
</dbReference>
<dbReference type="Proteomes" id="UP001484239">
    <property type="component" value="Unassembled WGS sequence"/>
</dbReference>
<feature type="domain" description="T-SNARE coiled-coil homology" evidence="9">
    <location>
        <begin position="105"/>
        <end position="167"/>
    </location>
</feature>
<evidence type="ECO:0000256" key="8">
    <source>
        <dbReference type="SAM" id="MobiDB-lite"/>
    </source>
</evidence>
<dbReference type="SMART" id="SM00533">
    <property type="entry name" value="MUTSd"/>
    <property type="match status" value="1"/>
</dbReference>
<dbReference type="EMBL" id="JBBHLI010000009">
    <property type="protein sequence ID" value="MEK9502134.1"/>
    <property type="molecule type" value="Genomic_DNA"/>
</dbReference>
<evidence type="ECO:0000256" key="7">
    <source>
        <dbReference type="HAMAP-Rule" id="MF_00092"/>
    </source>
</evidence>
<keyword evidence="5 7" id="KW-0694">RNA-binding</keyword>
<dbReference type="SMART" id="SM00463">
    <property type="entry name" value="SMR"/>
    <property type="match status" value="1"/>
</dbReference>
<comment type="subunit">
    <text evidence="7">Homodimer. Binds to stalled ribosomes, contacting rRNA.</text>
</comment>
<dbReference type="EC" id="3.6.4.-" evidence="7"/>
<comment type="function">
    <text evidence="7">Endonuclease that is involved in the suppression of homologous recombination and thus may have a key role in the control of bacterial genetic diversity.</text>
</comment>
<feature type="domain" description="Smr" evidence="10">
    <location>
        <begin position="713"/>
        <end position="788"/>
    </location>
</feature>
<dbReference type="InterPro" id="IPR027417">
    <property type="entry name" value="P-loop_NTPase"/>
</dbReference>
<dbReference type="InterPro" id="IPR005747">
    <property type="entry name" value="MutS2"/>
</dbReference>
<reference evidence="11 12" key="1">
    <citation type="submission" date="2024-02" db="EMBL/GenBank/DDBJ databases">
        <title>A novel Gemmatimonadota bacterium.</title>
        <authorList>
            <person name="Du Z.-J."/>
            <person name="Ye Y.-Q."/>
        </authorList>
    </citation>
    <scope>NUCLEOTIDE SEQUENCE [LARGE SCALE GENOMIC DNA]</scope>
    <source>
        <strain evidence="11 12">DH-20</strain>
    </source>
</reference>
<feature type="binding site" evidence="7">
    <location>
        <begin position="335"/>
        <end position="342"/>
    </location>
    <ligand>
        <name>ATP</name>
        <dbReference type="ChEBI" id="CHEBI:30616"/>
    </ligand>
</feature>
<dbReference type="InterPro" id="IPR000727">
    <property type="entry name" value="T_SNARE_dom"/>
</dbReference>
<dbReference type="HAMAP" id="MF_00092">
    <property type="entry name" value="MutS2"/>
    <property type="match status" value="1"/>
</dbReference>
<dbReference type="SMART" id="SM00534">
    <property type="entry name" value="MUTSac"/>
    <property type="match status" value="1"/>
</dbReference>
<comment type="function">
    <text evidence="7">Acts as a ribosome collision sensor, splitting the ribosome into its 2 subunits. Detects stalled/collided 70S ribosomes which it binds and splits by an ATP-hydrolysis driven conformational change. Acts upstream of the ribosome quality control system (RQC), a ribosome-associated complex that mediates the extraction of incompletely synthesized nascent chains from stalled ribosomes and their subsequent degradation. Probably generates substrates for RQC.</text>
</comment>
<protein>
    <recommendedName>
        <fullName evidence="7">Endonuclease MutS2</fullName>
        <ecNumber evidence="7">3.1.-.-</ecNumber>
    </recommendedName>
    <alternativeName>
        <fullName evidence="7">Ribosome-associated protein quality control-upstream factor</fullName>
        <shortName evidence="7">RQC-upstream factor</shortName>
        <shortName evidence="7">RqcU</shortName>
        <ecNumber evidence="7">3.6.4.-</ecNumber>
    </alternativeName>
</protein>
<evidence type="ECO:0000256" key="5">
    <source>
        <dbReference type="ARBA" id="ARBA00022884"/>
    </source>
</evidence>
<evidence type="ECO:0000259" key="9">
    <source>
        <dbReference type="PROSITE" id="PS50192"/>
    </source>
</evidence>
<dbReference type="NCBIfam" id="TIGR01069">
    <property type="entry name" value="mutS2"/>
    <property type="match status" value="1"/>
</dbReference>
<keyword evidence="12" id="KW-1185">Reference proteome</keyword>
<dbReference type="InterPro" id="IPR036063">
    <property type="entry name" value="Smr_dom_sf"/>
</dbReference>
<evidence type="ECO:0000313" key="11">
    <source>
        <dbReference type="EMBL" id="MEK9502134.1"/>
    </source>
</evidence>
<dbReference type="InterPro" id="IPR000432">
    <property type="entry name" value="DNA_mismatch_repair_MutS_C"/>
</dbReference>
<dbReference type="RefSeq" id="WP_405276662.1">
    <property type="nucleotide sequence ID" value="NZ_JBBHLI010000009.1"/>
</dbReference>
<name>A0ABU9EBT2_9BACT</name>
<comment type="similarity">
    <text evidence="7">Belongs to the DNA mismatch repair MutS family. MutS2 subfamily.</text>
</comment>
<dbReference type="PIRSF" id="PIRSF005814">
    <property type="entry name" value="MutS_YshD"/>
    <property type="match status" value="1"/>
</dbReference>
<feature type="compositionally biased region" description="Basic and acidic residues" evidence="8">
    <location>
        <begin position="605"/>
        <end position="629"/>
    </location>
</feature>
<evidence type="ECO:0000256" key="4">
    <source>
        <dbReference type="ARBA" id="ARBA00022840"/>
    </source>
</evidence>
<dbReference type="SUPFAM" id="SSF52540">
    <property type="entry name" value="P-loop containing nucleoside triphosphate hydrolases"/>
    <property type="match status" value="1"/>
</dbReference>
<keyword evidence="6 7" id="KW-0238">DNA-binding</keyword>